<dbReference type="RefSeq" id="WP_205118000.1">
    <property type="nucleotide sequence ID" value="NZ_JAFBCM010000001.1"/>
</dbReference>
<dbReference type="Proteomes" id="UP001595699">
    <property type="component" value="Unassembled WGS sequence"/>
</dbReference>
<comment type="caution">
    <text evidence="2">The sequence shown here is derived from an EMBL/GenBank/DDBJ whole genome shotgun (WGS) entry which is preliminary data.</text>
</comment>
<evidence type="ECO:0000313" key="3">
    <source>
        <dbReference type="Proteomes" id="UP001595699"/>
    </source>
</evidence>
<keyword evidence="3" id="KW-1185">Reference proteome</keyword>
<reference evidence="3" key="1">
    <citation type="journal article" date="2019" name="Int. J. Syst. Evol. Microbiol.">
        <title>The Global Catalogue of Microorganisms (GCM) 10K type strain sequencing project: providing services to taxonomists for standard genome sequencing and annotation.</title>
        <authorList>
            <consortium name="The Broad Institute Genomics Platform"/>
            <consortium name="The Broad Institute Genome Sequencing Center for Infectious Disease"/>
            <person name="Wu L."/>
            <person name="Ma J."/>
        </authorList>
    </citation>
    <scope>NUCLEOTIDE SEQUENCE [LARGE SCALE GENOMIC DNA]</scope>
    <source>
        <strain evidence="3">CGMCC 4.7241</strain>
    </source>
</reference>
<accession>A0ABV7YQM5</accession>
<dbReference type="EMBL" id="JBHRZH010000051">
    <property type="protein sequence ID" value="MFC3766388.1"/>
    <property type="molecule type" value="Genomic_DNA"/>
</dbReference>
<evidence type="ECO:0000259" key="1">
    <source>
        <dbReference type="Pfam" id="PF15567"/>
    </source>
</evidence>
<feature type="domain" description="Immunity protein 35" evidence="1">
    <location>
        <begin position="6"/>
        <end position="80"/>
    </location>
</feature>
<sequence>MITKQDAVSILDDYLNRGRYGPYTGAEERVIDDELTLERDYGWLFTYNRAEYFRARDPHQSLVGNGPILVRRDDGAVIRFFSSYGGEEALAAYEGDPEKFPPADARS</sequence>
<name>A0ABV7YQM5_9ACTN</name>
<dbReference type="InterPro" id="IPR029082">
    <property type="entry name" value="Imm35"/>
</dbReference>
<dbReference type="Pfam" id="PF15567">
    <property type="entry name" value="Imm35"/>
    <property type="match status" value="1"/>
</dbReference>
<organism evidence="2 3">
    <name type="scientific">Tenggerimyces flavus</name>
    <dbReference type="NCBI Taxonomy" id="1708749"/>
    <lineage>
        <taxon>Bacteria</taxon>
        <taxon>Bacillati</taxon>
        <taxon>Actinomycetota</taxon>
        <taxon>Actinomycetes</taxon>
        <taxon>Propionibacteriales</taxon>
        <taxon>Nocardioidaceae</taxon>
        <taxon>Tenggerimyces</taxon>
    </lineage>
</organism>
<proteinExistence type="predicted"/>
<protein>
    <submittedName>
        <fullName evidence="2">YrhB domain-containing protein</fullName>
    </submittedName>
</protein>
<gene>
    <name evidence="2" type="ORF">ACFOUW_36550</name>
</gene>
<evidence type="ECO:0000313" key="2">
    <source>
        <dbReference type="EMBL" id="MFC3766388.1"/>
    </source>
</evidence>